<accession>A0AC35UFD8</accession>
<proteinExistence type="predicted"/>
<name>A0AC35UFD8_9BILA</name>
<dbReference type="Proteomes" id="UP000095286">
    <property type="component" value="Unplaced"/>
</dbReference>
<protein>
    <submittedName>
        <fullName evidence="2">Small integral membrane protein 26</fullName>
    </submittedName>
</protein>
<reference evidence="2" key="1">
    <citation type="submission" date="2016-11" db="UniProtKB">
        <authorList>
            <consortium name="WormBaseParasite"/>
        </authorList>
    </citation>
    <scope>IDENTIFICATION</scope>
    <source>
        <strain evidence="2">KR3021</strain>
    </source>
</reference>
<dbReference type="WBParaSite" id="RSKR_0001114466.1">
    <property type="protein sequence ID" value="RSKR_0001114466.1"/>
    <property type="gene ID" value="RSKR_0001114466"/>
</dbReference>
<evidence type="ECO:0000313" key="2">
    <source>
        <dbReference type="WBParaSite" id="RSKR_0001114466.1"/>
    </source>
</evidence>
<organism evidence="1 2">
    <name type="scientific">Rhabditophanes sp. KR3021</name>
    <dbReference type="NCBI Taxonomy" id="114890"/>
    <lineage>
        <taxon>Eukaryota</taxon>
        <taxon>Metazoa</taxon>
        <taxon>Ecdysozoa</taxon>
        <taxon>Nematoda</taxon>
        <taxon>Chromadorea</taxon>
        <taxon>Rhabditida</taxon>
        <taxon>Tylenchina</taxon>
        <taxon>Panagrolaimomorpha</taxon>
        <taxon>Strongyloidoidea</taxon>
        <taxon>Alloionematidae</taxon>
        <taxon>Rhabditophanes</taxon>
    </lineage>
</organism>
<sequence>MMKWYHLEATTRKTILKCFYGVCLLTYPVFVAINYDKYKPAELNDLEHKKVVEDVMRKRG</sequence>
<evidence type="ECO:0000313" key="1">
    <source>
        <dbReference type="Proteomes" id="UP000095286"/>
    </source>
</evidence>